<keyword evidence="3 4" id="KW-0732">Signal</keyword>
<dbReference type="InterPro" id="IPR000914">
    <property type="entry name" value="SBP_5_dom"/>
</dbReference>
<dbReference type="Proteomes" id="UP000237319">
    <property type="component" value="Unassembled WGS sequence"/>
</dbReference>
<dbReference type="GO" id="GO:1904680">
    <property type="term" value="F:peptide transmembrane transporter activity"/>
    <property type="evidence" value="ECO:0007669"/>
    <property type="project" value="TreeGrafter"/>
</dbReference>
<evidence type="ECO:0000256" key="2">
    <source>
        <dbReference type="ARBA" id="ARBA00022448"/>
    </source>
</evidence>
<proteinExistence type="inferred from homology"/>
<dbReference type="Gene3D" id="3.90.76.10">
    <property type="entry name" value="Dipeptide-binding Protein, Domain 1"/>
    <property type="match status" value="1"/>
</dbReference>
<comment type="caution">
    <text evidence="6">The sequence shown here is derived from an EMBL/GenBank/DDBJ whole genome shotgun (WGS) entry which is preliminary data.</text>
</comment>
<name>A0A2S5D1N6_LYSSH</name>
<dbReference type="InterPro" id="IPR039424">
    <property type="entry name" value="SBP_5"/>
</dbReference>
<dbReference type="SUPFAM" id="SSF53850">
    <property type="entry name" value="Periplasmic binding protein-like II"/>
    <property type="match status" value="1"/>
</dbReference>
<feature type="domain" description="Solute-binding protein family 5" evidence="5">
    <location>
        <begin position="91"/>
        <end position="420"/>
    </location>
</feature>
<feature type="signal peptide" evidence="4">
    <location>
        <begin position="1"/>
        <end position="24"/>
    </location>
</feature>
<dbReference type="CDD" id="cd08516">
    <property type="entry name" value="PBP2_NikA_DppA_OppA_like_11"/>
    <property type="match status" value="1"/>
</dbReference>
<evidence type="ECO:0000256" key="3">
    <source>
        <dbReference type="ARBA" id="ARBA00022729"/>
    </source>
</evidence>
<dbReference type="GO" id="GO:0015833">
    <property type="term" value="P:peptide transport"/>
    <property type="evidence" value="ECO:0007669"/>
    <property type="project" value="TreeGrafter"/>
</dbReference>
<evidence type="ECO:0000256" key="1">
    <source>
        <dbReference type="ARBA" id="ARBA00005695"/>
    </source>
</evidence>
<dbReference type="AlphaFoldDB" id="A0A2S5D1N6"/>
<evidence type="ECO:0000256" key="4">
    <source>
        <dbReference type="SAM" id="SignalP"/>
    </source>
</evidence>
<reference evidence="6 7" key="1">
    <citation type="submission" date="2017-11" db="EMBL/GenBank/DDBJ databases">
        <title>Genome sequence of Lysinibacillus sphaericus, a lignin-degrading bacteria isolated from municipal solid waste soil.</title>
        <authorList>
            <person name="Persinoti G.F."/>
            <person name="Paixao D.A."/>
            <person name="Bugg T.D."/>
            <person name="Squina F.M."/>
        </authorList>
    </citation>
    <scope>NUCLEOTIDE SEQUENCE [LARGE SCALE GENOMIC DNA]</scope>
    <source>
        <strain evidence="6 7">A1</strain>
    </source>
</reference>
<feature type="chain" id="PRO_5039343865" evidence="4">
    <location>
        <begin position="25"/>
        <end position="519"/>
    </location>
</feature>
<protein>
    <submittedName>
        <fullName evidence="6">Glutathione-binding protein GsiB</fullName>
    </submittedName>
</protein>
<dbReference type="GO" id="GO:0043190">
    <property type="term" value="C:ATP-binding cassette (ABC) transporter complex"/>
    <property type="evidence" value="ECO:0007669"/>
    <property type="project" value="InterPro"/>
</dbReference>
<dbReference type="EMBL" id="PGLV01000001">
    <property type="protein sequence ID" value="POZ56902.1"/>
    <property type="molecule type" value="Genomic_DNA"/>
</dbReference>
<keyword evidence="7" id="KW-1185">Reference proteome</keyword>
<dbReference type="Pfam" id="PF00496">
    <property type="entry name" value="SBP_bac_5"/>
    <property type="match status" value="1"/>
</dbReference>
<dbReference type="Gene3D" id="3.10.105.10">
    <property type="entry name" value="Dipeptide-binding Protein, Domain 3"/>
    <property type="match status" value="1"/>
</dbReference>
<sequence>MKQSRNWVFLMLLLLLGVMISACSNDNDKKDTNKVPTNAQVTTDTPQEIVVRINDDPDFLDPHKATASISYQMILNIFEGLIAPETDGSLKEGLAESYEISQDGLTYTFKIRSGVKFHNGEDLTIEDIQYSFDRLMGKNGGEKMSNNFDNVASTEAPDTTTFVIKLKEPNSNFLYSLTARQAAIIPKSNDGKHNENPIGTGPFAYVKYAPGSNLVLKKNESYWKEGLPYLDKVTFAFQSDDQAAIMSLMANEVDLTSVPWQRVNEVENSHHLSHQNNNSSLIVTFNETKAPFDNIKVRQAMNYAISKADIIDSVFAGYAVPLGSNMSPAMGDYQKKGLEDKYKLDVAKAKALLAEAGYPDGFKTKITVSSHNDIYSNIAQIVAANLKEIGVDVEIEVVEWGIWLDRVYFGRDYTMTTIDLTGRASAYEILNDYISTNESENFFLFKNEEYDNIMADVLKETDTAKQIAYYQRAQEILAEQAVSVYVADYQIVWGSDKQVTGLKSYPFWFHDMSEVKFSN</sequence>
<comment type="similarity">
    <text evidence="1">Belongs to the bacterial solute-binding protein 5 family.</text>
</comment>
<evidence type="ECO:0000313" key="6">
    <source>
        <dbReference type="EMBL" id="POZ56902.1"/>
    </source>
</evidence>
<dbReference type="PANTHER" id="PTHR30290">
    <property type="entry name" value="PERIPLASMIC BINDING COMPONENT OF ABC TRANSPORTER"/>
    <property type="match status" value="1"/>
</dbReference>
<dbReference type="PROSITE" id="PS51257">
    <property type="entry name" value="PROKAR_LIPOPROTEIN"/>
    <property type="match status" value="1"/>
</dbReference>
<dbReference type="PIRSF" id="PIRSF002741">
    <property type="entry name" value="MppA"/>
    <property type="match status" value="1"/>
</dbReference>
<evidence type="ECO:0000259" key="5">
    <source>
        <dbReference type="Pfam" id="PF00496"/>
    </source>
</evidence>
<evidence type="ECO:0000313" key="7">
    <source>
        <dbReference type="Proteomes" id="UP000237319"/>
    </source>
</evidence>
<dbReference type="Gene3D" id="3.40.190.10">
    <property type="entry name" value="Periplasmic binding protein-like II"/>
    <property type="match status" value="1"/>
</dbReference>
<organism evidence="6 7">
    <name type="scientific">Lysinibacillus sphaericus</name>
    <name type="common">Bacillus sphaericus</name>
    <dbReference type="NCBI Taxonomy" id="1421"/>
    <lineage>
        <taxon>Bacteria</taxon>
        <taxon>Bacillati</taxon>
        <taxon>Bacillota</taxon>
        <taxon>Bacilli</taxon>
        <taxon>Bacillales</taxon>
        <taxon>Bacillaceae</taxon>
        <taxon>Lysinibacillus</taxon>
    </lineage>
</organism>
<dbReference type="InterPro" id="IPR030678">
    <property type="entry name" value="Peptide/Ni-bd"/>
</dbReference>
<keyword evidence="2" id="KW-0813">Transport</keyword>
<dbReference type="GO" id="GO:0042597">
    <property type="term" value="C:periplasmic space"/>
    <property type="evidence" value="ECO:0007669"/>
    <property type="project" value="UniProtKB-ARBA"/>
</dbReference>
<gene>
    <name evidence="6" type="primary">gsiB</name>
    <name evidence="6" type="ORF">LYSIN_01685</name>
</gene>
<dbReference type="PANTHER" id="PTHR30290:SF9">
    <property type="entry name" value="OLIGOPEPTIDE-BINDING PROTEIN APPA"/>
    <property type="match status" value="1"/>
</dbReference>
<accession>A0A2S5D1N6</accession>